<dbReference type="EMBL" id="FNCZ01000004">
    <property type="protein sequence ID" value="SDH81950.1"/>
    <property type="molecule type" value="Genomic_DNA"/>
</dbReference>
<name>A0A1G8FIG9_9FLAO</name>
<feature type="domain" description="Core-binding (CB)" evidence="7">
    <location>
        <begin position="101"/>
        <end position="183"/>
    </location>
</feature>
<dbReference type="InterPro" id="IPR004107">
    <property type="entry name" value="Integrase_SAM-like_N"/>
</dbReference>
<evidence type="ECO:0000256" key="2">
    <source>
        <dbReference type="ARBA" id="ARBA00022908"/>
    </source>
</evidence>
<keyword evidence="9" id="KW-1185">Reference proteome</keyword>
<dbReference type="Pfam" id="PF13495">
    <property type="entry name" value="Phage_int_SAM_4"/>
    <property type="match status" value="1"/>
</dbReference>
<dbReference type="GO" id="GO:0003677">
    <property type="term" value="F:DNA binding"/>
    <property type="evidence" value="ECO:0007669"/>
    <property type="project" value="UniProtKB-UniRule"/>
</dbReference>
<dbReference type="InterPro" id="IPR010998">
    <property type="entry name" value="Integrase_recombinase_N"/>
</dbReference>
<dbReference type="OrthoDB" id="9801717at2"/>
<dbReference type="PROSITE" id="PS51900">
    <property type="entry name" value="CB"/>
    <property type="match status" value="1"/>
</dbReference>
<keyword evidence="2" id="KW-0229">DNA integration</keyword>
<keyword evidence="4" id="KW-0233">DNA recombination</keyword>
<dbReference type="RefSeq" id="WP_092468474.1">
    <property type="nucleotide sequence ID" value="NZ_FNCZ01000004.1"/>
</dbReference>
<dbReference type="PANTHER" id="PTHR30349">
    <property type="entry name" value="PHAGE INTEGRASE-RELATED"/>
    <property type="match status" value="1"/>
</dbReference>
<dbReference type="InterPro" id="IPR044068">
    <property type="entry name" value="CB"/>
</dbReference>
<dbReference type="PROSITE" id="PS51898">
    <property type="entry name" value="TYR_RECOMBINASE"/>
    <property type="match status" value="1"/>
</dbReference>
<proteinExistence type="inferred from homology"/>
<dbReference type="STRING" id="262004.SAMN04489796_104264"/>
<dbReference type="PANTHER" id="PTHR30349:SF64">
    <property type="entry name" value="PROPHAGE INTEGRASE INTD-RELATED"/>
    <property type="match status" value="1"/>
</dbReference>
<dbReference type="InterPro" id="IPR011010">
    <property type="entry name" value="DNA_brk_join_enz"/>
</dbReference>
<evidence type="ECO:0000256" key="5">
    <source>
        <dbReference type="PROSITE-ProRule" id="PRU01248"/>
    </source>
</evidence>
<dbReference type="Gene3D" id="1.10.443.10">
    <property type="entry name" value="Intergrase catalytic core"/>
    <property type="match status" value="1"/>
</dbReference>
<evidence type="ECO:0000256" key="4">
    <source>
        <dbReference type="ARBA" id="ARBA00023172"/>
    </source>
</evidence>
<accession>A0A1G8FIG9</accession>
<feature type="domain" description="Tyr recombinase" evidence="6">
    <location>
        <begin position="200"/>
        <end position="372"/>
    </location>
</feature>
<dbReference type="Pfam" id="PF00589">
    <property type="entry name" value="Phage_integrase"/>
    <property type="match status" value="1"/>
</dbReference>
<dbReference type="AlphaFoldDB" id="A0A1G8FIG9"/>
<gene>
    <name evidence="8" type="ORF">SAMN04489796_104264</name>
</gene>
<dbReference type="Gene3D" id="1.10.150.130">
    <property type="match status" value="1"/>
</dbReference>
<evidence type="ECO:0000313" key="9">
    <source>
        <dbReference type="Proteomes" id="UP000199492"/>
    </source>
</evidence>
<organism evidence="8 9">
    <name type="scientific">Winogradskyella thalassocola</name>
    <dbReference type="NCBI Taxonomy" id="262004"/>
    <lineage>
        <taxon>Bacteria</taxon>
        <taxon>Pseudomonadati</taxon>
        <taxon>Bacteroidota</taxon>
        <taxon>Flavobacteriia</taxon>
        <taxon>Flavobacteriales</taxon>
        <taxon>Flavobacteriaceae</taxon>
        <taxon>Winogradskyella</taxon>
    </lineage>
</organism>
<dbReference type="GO" id="GO:0006310">
    <property type="term" value="P:DNA recombination"/>
    <property type="evidence" value="ECO:0007669"/>
    <property type="project" value="UniProtKB-KW"/>
</dbReference>
<dbReference type="InterPro" id="IPR050090">
    <property type="entry name" value="Tyrosine_recombinase_XerCD"/>
</dbReference>
<dbReference type="SUPFAM" id="SSF56349">
    <property type="entry name" value="DNA breaking-rejoining enzymes"/>
    <property type="match status" value="1"/>
</dbReference>
<keyword evidence="3 5" id="KW-0238">DNA-binding</keyword>
<reference evidence="9" key="1">
    <citation type="submission" date="2016-10" db="EMBL/GenBank/DDBJ databases">
        <authorList>
            <person name="Varghese N."/>
            <person name="Submissions S."/>
        </authorList>
    </citation>
    <scope>NUCLEOTIDE SEQUENCE [LARGE SCALE GENOMIC DNA]</scope>
    <source>
        <strain evidence="9">DSM 15363</strain>
    </source>
</reference>
<dbReference type="InterPro" id="IPR013762">
    <property type="entry name" value="Integrase-like_cat_sf"/>
</dbReference>
<evidence type="ECO:0000256" key="3">
    <source>
        <dbReference type="ARBA" id="ARBA00023125"/>
    </source>
</evidence>
<comment type="similarity">
    <text evidence="1">Belongs to the 'phage' integrase family.</text>
</comment>
<protein>
    <submittedName>
        <fullName evidence="8">Site-specific recombinase XerD</fullName>
    </submittedName>
</protein>
<sequence>MQLQNSITLKHLLIDQKKCIGLQFNSSKIIEALINTIPNIVWSQELLLYYLPNTKSNLDLIFKTFYGVAWVNGNYFFSDKIINEDNPQLNLEHFRSRKPKNGFKTCPESYLLKLELKRYSDNTVRNYVSSFESFINHYYKEDPIALNEIDVRKYLQKLIQDGKSNSYVNLTINSIKFFYEVVHGMPNRFYSIERPRKEKKLPVVLSKEDIIKIINATNNIKHKCIVGLLYSSGLRRGELLNLNITDIDSKRMVVKINHAKGNKDRISILSPSILKDLQLYYKEYRPKTYLFEGKKGNKYSATSVLKIISTAAKKAGIIKKVTPHMLRHSFATHLLENGTDIRHIQLLLGHNSTKTTEIYTHVANRSFMEIKDLLS</sequence>
<evidence type="ECO:0000256" key="1">
    <source>
        <dbReference type="ARBA" id="ARBA00008857"/>
    </source>
</evidence>
<dbReference type="GO" id="GO:0015074">
    <property type="term" value="P:DNA integration"/>
    <property type="evidence" value="ECO:0007669"/>
    <property type="project" value="UniProtKB-KW"/>
</dbReference>
<dbReference type="NCBIfam" id="NF040815">
    <property type="entry name" value="recomb_XerA_Arch"/>
    <property type="match status" value="1"/>
</dbReference>
<evidence type="ECO:0000313" key="8">
    <source>
        <dbReference type="EMBL" id="SDH81950.1"/>
    </source>
</evidence>
<dbReference type="InterPro" id="IPR002104">
    <property type="entry name" value="Integrase_catalytic"/>
</dbReference>
<dbReference type="Proteomes" id="UP000199492">
    <property type="component" value="Unassembled WGS sequence"/>
</dbReference>
<evidence type="ECO:0000259" key="7">
    <source>
        <dbReference type="PROSITE" id="PS51900"/>
    </source>
</evidence>
<evidence type="ECO:0000259" key="6">
    <source>
        <dbReference type="PROSITE" id="PS51898"/>
    </source>
</evidence>